<accession>A0AAN6Z5T8</accession>
<sequence length="813" mass="90543">MAPPKNERIFEPNASIVLVGCRGAGKRTLGFMGALHLRRRLVTEDHYFEKITGLSRGQYLSRHGREHFARQNMHVFKSMLDANRTGCIIECGMSSLSDEAQDALRQYSRTHPVVYIHREKEQISRLMDAADAQQLLKADGKHRDCSNFEYYNLYDAASTPSSTSGTTSGRSTPTNGRQQHGPSKLLGAREDFARFLDIITGRGATKAWLESPFSVAAIPPEFRSYSYALRLRLSYLMDMDLEWEDFEARGDCVELIIDHWPENLLNIIARQVALIRRKLGVPIIYHVEEYPRGERRRPPDEKDAMDAELLELGMRLGVDYISVDLQRSEALVHRVLQHRGRSKVIGNYWYMGLGALPWQDERQIENYKAAQALGCDIIRMVRFCANDSPIEYLEDFKARVQKTIPDPKPPLVAYDFSVLGVRTPLQTRILGPVKHPDTENERDHLATVTDHAHAFELLFRQFLLDPLNFYVLGSHVSYSLSPAMHSAAYDFTRMPHTFQAVPCSTLDSLDQICSSDAFGGACLTAPFKIAIMPHLKLKSHHATAIGAVNVLLPLRGRTSGTVLDHANSRNRAGPASEFFGDNTDWSSILTCLRRAISPRNYVQPSRTTGLVIGAGGMARAAVYALYQLGCRNVFVYNRTVARAREVAGHFNRWAAAAAGQPAAATGTVKGGGRSPNGPSSGAREVVRVIPSLSDSWPAGYQLPTMVISCVPATSVDGNPPADFVMPLDWLRSPTGGVVVELAYEPLVTPLVAQMRAIRDNLCPSWVVVDGLEVVAEMAIEAFELMTGRLAPKRLMKEVCRKTWEAQQQRRAIT</sequence>
<dbReference type="Pfam" id="PF01487">
    <property type="entry name" value="DHquinase_I"/>
    <property type="match status" value="1"/>
</dbReference>
<evidence type="ECO:0000256" key="2">
    <source>
        <dbReference type="ARBA" id="ARBA00009349"/>
    </source>
</evidence>
<dbReference type="Gene3D" id="3.40.50.720">
    <property type="entry name" value="NAD(P)-binding Rossmann-like Domain"/>
    <property type="match status" value="1"/>
</dbReference>
<comment type="similarity">
    <text evidence="2">In the N-terminal section; belongs to the shikimate kinase family.</text>
</comment>
<organism evidence="6 7">
    <name type="scientific">Parathielavia appendiculata</name>
    <dbReference type="NCBI Taxonomy" id="2587402"/>
    <lineage>
        <taxon>Eukaryota</taxon>
        <taxon>Fungi</taxon>
        <taxon>Dikarya</taxon>
        <taxon>Ascomycota</taxon>
        <taxon>Pezizomycotina</taxon>
        <taxon>Sordariomycetes</taxon>
        <taxon>Sordariomycetidae</taxon>
        <taxon>Sordariales</taxon>
        <taxon>Chaetomiaceae</taxon>
        <taxon>Parathielavia</taxon>
    </lineage>
</organism>
<name>A0AAN6Z5T8_9PEZI</name>
<dbReference type="InterPro" id="IPR036291">
    <property type="entry name" value="NAD(P)-bd_dom_sf"/>
</dbReference>
<evidence type="ECO:0008006" key="8">
    <source>
        <dbReference type="Google" id="ProtNLM"/>
    </source>
</evidence>
<dbReference type="GO" id="GO:0009423">
    <property type="term" value="P:chorismate biosynthetic process"/>
    <property type="evidence" value="ECO:0007669"/>
    <property type="project" value="TreeGrafter"/>
</dbReference>
<reference evidence="6" key="1">
    <citation type="journal article" date="2023" name="Mol. Phylogenet. Evol.">
        <title>Genome-scale phylogeny and comparative genomics of the fungal order Sordariales.</title>
        <authorList>
            <person name="Hensen N."/>
            <person name="Bonometti L."/>
            <person name="Westerberg I."/>
            <person name="Brannstrom I.O."/>
            <person name="Guillou S."/>
            <person name="Cros-Aarteil S."/>
            <person name="Calhoun S."/>
            <person name="Haridas S."/>
            <person name="Kuo A."/>
            <person name="Mondo S."/>
            <person name="Pangilinan J."/>
            <person name="Riley R."/>
            <person name="LaButti K."/>
            <person name="Andreopoulos B."/>
            <person name="Lipzen A."/>
            <person name="Chen C."/>
            <person name="Yan M."/>
            <person name="Daum C."/>
            <person name="Ng V."/>
            <person name="Clum A."/>
            <person name="Steindorff A."/>
            <person name="Ohm R.A."/>
            <person name="Martin F."/>
            <person name="Silar P."/>
            <person name="Natvig D.O."/>
            <person name="Lalanne C."/>
            <person name="Gautier V."/>
            <person name="Ament-Velasquez S.L."/>
            <person name="Kruys A."/>
            <person name="Hutchinson M.I."/>
            <person name="Powell A.J."/>
            <person name="Barry K."/>
            <person name="Miller A.N."/>
            <person name="Grigoriev I.V."/>
            <person name="Debuchy R."/>
            <person name="Gladieux P."/>
            <person name="Hiltunen Thoren M."/>
            <person name="Johannesson H."/>
        </authorList>
    </citation>
    <scope>NUCLEOTIDE SEQUENCE</scope>
    <source>
        <strain evidence="6">CBS 731.68</strain>
    </source>
</reference>
<dbReference type="InterPro" id="IPR046346">
    <property type="entry name" value="Aminoacid_DH-like_N_sf"/>
</dbReference>
<dbReference type="GO" id="GO:0003855">
    <property type="term" value="F:3-dehydroquinate dehydratase activity"/>
    <property type="evidence" value="ECO:0007669"/>
    <property type="project" value="InterPro"/>
</dbReference>
<dbReference type="InterPro" id="IPR013708">
    <property type="entry name" value="Shikimate_DH-bd_N"/>
</dbReference>
<dbReference type="CDD" id="cd00502">
    <property type="entry name" value="DHQase_I"/>
    <property type="match status" value="1"/>
</dbReference>
<feature type="compositionally biased region" description="Low complexity" evidence="3">
    <location>
        <begin position="158"/>
        <end position="174"/>
    </location>
</feature>
<dbReference type="Pfam" id="PF01488">
    <property type="entry name" value="Shikimate_DH"/>
    <property type="match status" value="1"/>
</dbReference>
<dbReference type="GeneID" id="87826699"/>
<comment type="similarity">
    <text evidence="1">In the 2nd section; belongs to the type-I 3-dehydroquinase family.</text>
</comment>
<dbReference type="SUPFAM" id="SSF51569">
    <property type="entry name" value="Aldolase"/>
    <property type="match status" value="1"/>
</dbReference>
<dbReference type="AlphaFoldDB" id="A0AAN6Z5T8"/>
<evidence type="ECO:0000256" key="1">
    <source>
        <dbReference type="ARBA" id="ARBA00006477"/>
    </source>
</evidence>
<dbReference type="SUPFAM" id="SSF52540">
    <property type="entry name" value="P-loop containing nucleoside triphosphate hydrolases"/>
    <property type="match status" value="1"/>
</dbReference>
<dbReference type="SUPFAM" id="SSF53223">
    <property type="entry name" value="Aminoacid dehydrogenase-like, N-terminal domain"/>
    <property type="match status" value="1"/>
</dbReference>
<dbReference type="GO" id="GO:0003866">
    <property type="term" value="F:3-phosphoshikimate 1-carboxyvinyltransferase activity"/>
    <property type="evidence" value="ECO:0007669"/>
    <property type="project" value="TreeGrafter"/>
</dbReference>
<dbReference type="InterPro" id="IPR001381">
    <property type="entry name" value="DHquinase_I"/>
</dbReference>
<dbReference type="InterPro" id="IPR027417">
    <property type="entry name" value="P-loop_NTPase"/>
</dbReference>
<feature type="region of interest" description="Disordered" evidence="3">
    <location>
        <begin position="158"/>
        <end position="183"/>
    </location>
</feature>
<dbReference type="FunFam" id="3.40.50.720:FF:000386">
    <property type="entry name" value="Quinate repressor protein"/>
    <property type="match status" value="1"/>
</dbReference>
<dbReference type="GO" id="GO:0004764">
    <property type="term" value="F:shikimate 3-dehydrogenase (NADP+) activity"/>
    <property type="evidence" value="ECO:0007669"/>
    <property type="project" value="InterPro"/>
</dbReference>
<reference evidence="6" key="2">
    <citation type="submission" date="2023-05" db="EMBL/GenBank/DDBJ databases">
        <authorList>
            <consortium name="Lawrence Berkeley National Laboratory"/>
            <person name="Steindorff A."/>
            <person name="Hensen N."/>
            <person name="Bonometti L."/>
            <person name="Westerberg I."/>
            <person name="Brannstrom I.O."/>
            <person name="Guillou S."/>
            <person name="Cros-Aarteil S."/>
            <person name="Calhoun S."/>
            <person name="Haridas S."/>
            <person name="Kuo A."/>
            <person name="Mondo S."/>
            <person name="Pangilinan J."/>
            <person name="Riley R."/>
            <person name="Labutti K."/>
            <person name="Andreopoulos B."/>
            <person name="Lipzen A."/>
            <person name="Chen C."/>
            <person name="Yanf M."/>
            <person name="Daum C."/>
            <person name="Ng V."/>
            <person name="Clum A."/>
            <person name="Ohm R."/>
            <person name="Martin F."/>
            <person name="Silar P."/>
            <person name="Natvig D."/>
            <person name="Lalanne C."/>
            <person name="Gautier V."/>
            <person name="Ament-Velasquez S.L."/>
            <person name="Kruys A."/>
            <person name="Hutchinson M.I."/>
            <person name="Powell A.J."/>
            <person name="Barry K."/>
            <person name="Miller A.N."/>
            <person name="Grigoriev I.V."/>
            <person name="Debuchy R."/>
            <person name="Gladieux P."/>
            <person name="Thoren M.H."/>
            <person name="Johannesson H."/>
        </authorList>
    </citation>
    <scope>NUCLEOTIDE SEQUENCE</scope>
    <source>
        <strain evidence="6">CBS 731.68</strain>
    </source>
</reference>
<evidence type="ECO:0000259" key="4">
    <source>
        <dbReference type="Pfam" id="PF01488"/>
    </source>
</evidence>
<feature type="domain" description="Shikimate dehydrogenase substrate binding N-terminal" evidence="5">
    <location>
        <begin position="471"/>
        <end position="551"/>
    </location>
</feature>
<feature type="domain" description="Quinate/shikimate 5-dehydrogenase/glutamyl-tRNA reductase" evidence="4">
    <location>
        <begin position="608"/>
        <end position="651"/>
    </location>
</feature>
<dbReference type="InterPro" id="IPR031322">
    <property type="entry name" value="Shikimate/glucono_kinase"/>
</dbReference>
<dbReference type="Proteomes" id="UP001302602">
    <property type="component" value="Unassembled WGS sequence"/>
</dbReference>
<protein>
    <recommendedName>
        <fullName evidence="8">Quinate repressor protein</fullName>
    </recommendedName>
</protein>
<dbReference type="PANTHER" id="PTHR21090:SF17">
    <property type="entry name" value="QUINATE REPRESSOR PROTEIN"/>
    <property type="match status" value="1"/>
</dbReference>
<dbReference type="CDD" id="cd01065">
    <property type="entry name" value="NAD_bind_Shikimate_DH"/>
    <property type="match status" value="1"/>
</dbReference>
<evidence type="ECO:0000256" key="3">
    <source>
        <dbReference type="SAM" id="MobiDB-lite"/>
    </source>
</evidence>
<evidence type="ECO:0000313" key="6">
    <source>
        <dbReference type="EMBL" id="KAK4126291.1"/>
    </source>
</evidence>
<dbReference type="InterPro" id="IPR013785">
    <property type="entry name" value="Aldolase_TIM"/>
</dbReference>
<proteinExistence type="inferred from homology"/>
<dbReference type="Pfam" id="PF01202">
    <property type="entry name" value="SKI"/>
    <property type="match status" value="1"/>
</dbReference>
<dbReference type="Gene3D" id="3.40.50.300">
    <property type="entry name" value="P-loop containing nucleotide triphosphate hydrolases"/>
    <property type="match status" value="1"/>
</dbReference>
<dbReference type="SUPFAM" id="SSF51735">
    <property type="entry name" value="NAD(P)-binding Rossmann-fold domains"/>
    <property type="match status" value="1"/>
</dbReference>
<dbReference type="Gene3D" id="3.40.50.10860">
    <property type="entry name" value="Leucine Dehydrogenase, chain A, domain 1"/>
    <property type="match status" value="1"/>
</dbReference>
<dbReference type="InterPro" id="IPR006151">
    <property type="entry name" value="Shikm_DH/Glu-tRNA_Rdtase"/>
</dbReference>
<evidence type="ECO:0000313" key="7">
    <source>
        <dbReference type="Proteomes" id="UP001302602"/>
    </source>
</evidence>
<keyword evidence="7" id="KW-1185">Reference proteome</keyword>
<evidence type="ECO:0000259" key="5">
    <source>
        <dbReference type="Pfam" id="PF08501"/>
    </source>
</evidence>
<dbReference type="RefSeq" id="XP_062650062.1">
    <property type="nucleotide sequence ID" value="XM_062789929.1"/>
</dbReference>
<dbReference type="Pfam" id="PF08501">
    <property type="entry name" value="Shikimate_dh_N"/>
    <property type="match status" value="1"/>
</dbReference>
<gene>
    <name evidence="6" type="ORF">N657DRAFT_592590</name>
</gene>
<dbReference type="EMBL" id="MU853225">
    <property type="protein sequence ID" value="KAK4126291.1"/>
    <property type="molecule type" value="Genomic_DNA"/>
</dbReference>
<dbReference type="PANTHER" id="PTHR21090">
    <property type="entry name" value="AROM/DEHYDROQUINATE SYNTHASE"/>
    <property type="match status" value="1"/>
</dbReference>
<comment type="caution">
    <text evidence="6">The sequence shown here is derived from an EMBL/GenBank/DDBJ whole genome shotgun (WGS) entry which is preliminary data.</text>
</comment>
<dbReference type="Gene3D" id="3.20.20.70">
    <property type="entry name" value="Aldolase class I"/>
    <property type="match status" value="1"/>
</dbReference>